<evidence type="ECO:0000256" key="3">
    <source>
        <dbReference type="ARBA" id="ARBA00012438"/>
    </source>
</evidence>
<dbReference type="STRING" id="1085623.GNIT_0976"/>
<dbReference type="SUPFAM" id="SSF47384">
    <property type="entry name" value="Homodimeric domain of signal transducing histidine kinase"/>
    <property type="match status" value="1"/>
</dbReference>
<keyword evidence="8" id="KW-0472">Membrane</keyword>
<dbReference type="SMART" id="SM00448">
    <property type="entry name" value="REC"/>
    <property type="match status" value="2"/>
</dbReference>
<dbReference type="SMART" id="SM00387">
    <property type="entry name" value="HATPase_c"/>
    <property type="match status" value="1"/>
</dbReference>
<keyword evidence="12" id="KW-0418">Kinase</keyword>
<evidence type="ECO:0000259" key="11">
    <source>
        <dbReference type="PROSITE" id="PS50110"/>
    </source>
</evidence>
<dbReference type="Pfam" id="PF00512">
    <property type="entry name" value="HisKA"/>
    <property type="match status" value="1"/>
</dbReference>
<dbReference type="InterPro" id="IPR011006">
    <property type="entry name" value="CheY-like_superfamily"/>
</dbReference>
<evidence type="ECO:0000259" key="10">
    <source>
        <dbReference type="PROSITE" id="PS50109"/>
    </source>
</evidence>
<dbReference type="Gene3D" id="3.30.565.10">
    <property type="entry name" value="Histidine kinase-like ATPase, C-terminal domain"/>
    <property type="match status" value="1"/>
</dbReference>
<dbReference type="Gene3D" id="1.10.287.130">
    <property type="match status" value="1"/>
</dbReference>
<keyword evidence="4 9" id="KW-0597">Phosphoprotein</keyword>
<evidence type="ECO:0000256" key="6">
    <source>
        <dbReference type="ARBA" id="ARBA00022989"/>
    </source>
</evidence>
<protein>
    <recommendedName>
        <fullName evidence="3">histidine kinase</fullName>
        <ecNumber evidence="3">2.7.13.3</ecNumber>
    </recommendedName>
</protein>
<dbReference type="CDD" id="cd16922">
    <property type="entry name" value="HATPase_EvgS-ArcB-TorS-like"/>
    <property type="match status" value="1"/>
</dbReference>
<feature type="domain" description="Response regulatory" evidence="11">
    <location>
        <begin position="594"/>
        <end position="709"/>
    </location>
</feature>
<dbReference type="SUPFAM" id="SSF55874">
    <property type="entry name" value="ATPase domain of HSP90 chaperone/DNA topoisomerase II/histidine kinase"/>
    <property type="match status" value="1"/>
</dbReference>
<evidence type="ECO:0000256" key="4">
    <source>
        <dbReference type="ARBA" id="ARBA00022553"/>
    </source>
</evidence>
<dbReference type="FunFam" id="3.30.565.10:FF:000010">
    <property type="entry name" value="Sensor histidine kinase RcsC"/>
    <property type="match status" value="1"/>
</dbReference>
<dbReference type="PROSITE" id="PS50109">
    <property type="entry name" value="HIS_KIN"/>
    <property type="match status" value="1"/>
</dbReference>
<keyword evidence="13" id="KW-1185">Reference proteome</keyword>
<evidence type="ECO:0000256" key="5">
    <source>
        <dbReference type="ARBA" id="ARBA00022692"/>
    </source>
</evidence>
<evidence type="ECO:0000256" key="7">
    <source>
        <dbReference type="ARBA" id="ARBA00023012"/>
    </source>
</evidence>
<dbReference type="SMART" id="SM00388">
    <property type="entry name" value="HisKA"/>
    <property type="match status" value="1"/>
</dbReference>
<evidence type="ECO:0000256" key="2">
    <source>
        <dbReference type="ARBA" id="ARBA00004141"/>
    </source>
</evidence>
<dbReference type="InterPro" id="IPR003594">
    <property type="entry name" value="HATPase_dom"/>
</dbReference>
<evidence type="ECO:0000256" key="8">
    <source>
        <dbReference type="ARBA" id="ARBA00023136"/>
    </source>
</evidence>
<dbReference type="InterPro" id="IPR036097">
    <property type="entry name" value="HisK_dim/P_sf"/>
</dbReference>
<dbReference type="PROSITE" id="PS50110">
    <property type="entry name" value="RESPONSE_REGULATORY"/>
    <property type="match status" value="2"/>
</dbReference>
<dbReference type="RefSeq" id="WP_014107988.1">
    <property type="nucleotide sequence ID" value="NC_016041.1"/>
</dbReference>
<dbReference type="CDD" id="cd17546">
    <property type="entry name" value="REC_hyHK_CKI1_RcsC-like"/>
    <property type="match status" value="1"/>
</dbReference>
<dbReference type="AlphaFoldDB" id="G4QJZ1"/>
<dbReference type="Gene3D" id="3.40.50.2300">
    <property type="match status" value="2"/>
</dbReference>
<gene>
    <name evidence="12" type="ordered locus">GNIT_0976</name>
</gene>
<evidence type="ECO:0000256" key="9">
    <source>
        <dbReference type="PROSITE-ProRule" id="PRU00169"/>
    </source>
</evidence>
<dbReference type="Proteomes" id="UP000009282">
    <property type="component" value="Chromosome"/>
</dbReference>
<comment type="catalytic activity">
    <reaction evidence="1">
        <text>ATP + protein L-histidine = ADP + protein N-phospho-L-histidine.</text>
        <dbReference type="EC" id="2.7.13.3"/>
    </reaction>
</comment>
<evidence type="ECO:0000256" key="1">
    <source>
        <dbReference type="ARBA" id="ARBA00000085"/>
    </source>
</evidence>
<dbReference type="InterPro" id="IPR001789">
    <property type="entry name" value="Sig_transdc_resp-reg_receiver"/>
</dbReference>
<dbReference type="InterPro" id="IPR029095">
    <property type="entry name" value="NarX-like_N"/>
</dbReference>
<reference evidence="12 13" key="1">
    <citation type="journal article" date="2011" name="J. Bacteriol.">
        <title>Complete genome sequence of seawater bacterium Glaciecola nitratireducens FR1064T.</title>
        <authorList>
            <person name="Bian F."/>
            <person name="Qin Q.L."/>
            <person name="Xie B.B."/>
            <person name="Shu Y.L."/>
            <person name="Zhang X.Y."/>
            <person name="Yu Y."/>
            <person name="Chen B."/>
            <person name="Chen X.L."/>
            <person name="Zhou B.C."/>
            <person name="Zhang Y.Z."/>
        </authorList>
    </citation>
    <scope>NUCLEOTIDE SEQUENCE [LARGE SCALE GENOMIC DNA]</scope>
    <source>
        <strain evidence="13">JCM 12485 / KCTC 12276 / FR1064</strain>
    </source>
</reference>
<dbReference type="GO" id="GO:0016020">
    <property type="term" value="C:membrane"/>
    <property type="evidence" value="ECO:0007669"/>
    <property type="project" value="UniProtKB-SubCell"/>
</dbReference>
<feature type="domain" description="Response regulatory" evidence="11">
    <location>
        <begin position="460"/>
        <end position="575"/>
    </location>
</feature>
<feature type="domain" description="Histidine kinase" evidence="10">
    <location>
        <begin position="228"/>
        <end position="446"/>
    </location>
</feature>
<organism evidence="12 13">
    <name type="scientific">Glaciecola nitratireducens (strain JCM 12485 / KCTC 12276 / FR1064)</name>
    <dbReference type="NCBI Taxonomy" id="1085623"/>
    <lineage>
        <taxon>Bacteria</taxon>
        <taxon>Pseudomonadati</taxon>
        <taxon>Pseudomonadota</taxon>
        <taxon>Gammaproteobacteria</taxon>
        <taxon>Alteromonadales</taxon>
        <taxon>Alteromonadaceae</taxon>
        <taxon>Brumicola</taxon>
    </lineage>
</organism>
<comment type="subcellular location">
    <subcellularLocation>
        <location evidence="2">Membrane</location>
        <topology evidence="2">Multi-pass membrane protein</topology>
    </subcellularLocation>
</comment>
<feature type="modified residue" description="4-aspartylphosphate" evidence="9">
    <location>
        <position position="643"/>
    </location>
</feature>
<proteinExistence type="predicted"/>
<dbReference type="EC" id="2.7.13.3" evidence="3"/>
<name>G4QJZ1_GLANF</name>
<keyword evidence="5" id="KW-0812">Transmembrane</keyword>
<dbReference type="PANTHER" id="PTHR45339">
    <property type="entry name" value="HYBRID SIGNAL TRANSDUCTION HISTIDINE KINASE J"/>
    <property type="match status" value="1"/>
</dbReference>
<feature type="modified residue" description="4-aspartylphosphate" evidence="9">
    <location>
        <position position="508"/>
    </location>
</feature>
<keyword evidence="7" id="KW-0902">Two-component regulatory system</keyword>
<keyword evidence="6" id="KW-1133">Transmembrane helix</keyword>
<dbReference type="InterPro" id="IPR004358">
    <property type="entry name" value="Sig_transdc_His_kin-like_C"/>
</dbReference>
<dbReference type="InterPro" id="IPR003661">
    <property type="entry name" value="HisK_dim/P_dom"/>
</dbReference>
<dbReference type="Pfam" id="PF00072">
    <property type="entry name" value="Response_reg"/>
    <property type="match status" value="2"/>
</dbReference>
<dbReference type="Pfam" id="PF13675">
    <property type="entry name" value="PilJ"/>
    <property type="match status" value="1"/>
</dbReference>
<evidence type="ECO:0000313" key="13">
    <source>
        <dbReference type="Proteomes" id="UP000009282"/>
    </source>
</evidence>
<dbReference type="CDD" id="cd00082">
    <property type="entry name" value="HisKA"/>
    <property type="match status" value="1"/>
</dbReference>
<dbReference type="GO" id="GO:0000155">
    <property type="term" value="F:phosphorelay sensor kinase activity"/>
    <property type="evidence" value="ECO:0007669"/>
    <property type="project" value="InterPro"/>
</dbReference>
<sequence>MSIKFRYISALLLVAIIVSASAISMRYVFKAQENDAFVINVAGQQRMLSQRIALFVQRVSVCDDSTVEYTDRLFEIVNKFETNHQFLTALPSLPAKLTSMYFGPENVDKETKDYIRSARAYAASAECAIIPDTFNTEQTELLLGLLNEVVQQFENDAKSRVAYVEELEMGLWVVTLLILLLEAFLIFRPMEKQIASNIKRLDKAIIKAKNAEKKAMEASKAKSEFLASMSHELRTPMNGLFGMIELAIDNPSKSNNYLKKAKNAGRQLLMLINDVLDLSKIEAGKLRIENISFDLYQCIDDVVSLQAIYCRKKGLEFFYHKDTDLPDTIIGDPSRISQVLHNLLSNAIKFTKTGQVALHVSVIIKNKKHHLTYVVKDTGVGISKENQLSVFNKFEQADQTTTRLYGGTGLGLSISAKLTELMEGSLSVESTLGEGSTFTFSIPIRIDKRALPVQSDVMLNCAIVDDLQTSREYFEHLIKLQGLKASTYQSASEFLNDKPDSYDLVILDLSMPNIDGVGAIEGMLSANLKHMPYILLASAVLEHLECSDEVRNAIWRMHAKPVDRRAIERDLVELQTLVQQNSLEYDTKQNSGKHILVVEDNEINAEVVKSMLEHEKYEVSLAFDGQKAIDACLIQDFDLILMDLQMPVLDGLAATQKLRNDYNLKTPIVALTANAFAEDRAECLAAGMNDFIAKPIDKIKLLSTVERLIAMSK</sequence>
<dbReference type="SUPFAM" id="SSF52172">
    <property type="entry name" value="CheY-like"/>
    <property type="match status" value="2"/>
</dbReference>
<dbReference type="InterPro" id="IPR036890">
    <property type="entry name" value="HATPase_C_sf"/>
</dbReference>
<evidence type="ECO:0000313" key="12">
    <source>
        <dbReference type="EMBL" id="AEP29113.1"/>
    </source>
</evidence>
<dbReference type="eggNOG" id="COG2205">
    <property type="taxonomic scope" value="Bacteria"/>
</dbReference>
<keyword evidence="12" id="KW-0808">Transferase</keyword>
<dbReference type="PRINTS" id="PR00344">
    <property type="entry name" value="BCTRLSENSOR"/>
</dbReference>
<dbReference type="PANTHER" id="PTHR45339:SF3">
    <property type="entry name" value="HISTIDINE KINASE"/>
    <property type="match status" value="1"/>
</dbReference>
<dbReference type="HOGENOM" id="CLU_000445_114_15_6"/>
<dbReference type="Pfam" id="PF02518">
    <property type="entry name" value="HATPase_c"/>
    <property type="match status" value="1"/>
</dbReference>
<dbReference type="KEGG" id="gni:GNIT_0976"/>
<accession>G4QJZ1</accession>
<dbReference type="InterPro" id="IPR005467">
    <property type="entry name" value="His_kinase_dom"/>
</dbReference>
<dbReference type="EMBL" id="CP003060">
    <property type="protein sequence ID" value="AEP29113.1"/>
    <property type="molecule type" value="Genomic_DNA"/>
</dbReference>